<feature type="domain" description="RagB/SusD" evidence="6">
    <location>
        <begin position="280"/>
        <end position="580"/>
    </location>
</feature>
<name>A0A6I6JMX6_9BACT</name>
<dbReference type="InterPro" id="IPR033985">
    <property type="entry name" value="SusD-like_N"/>
</dbReference>
<evidence type="ECO:0000256" key="1">
    <source>
        <dbReference type="ARBA" id="ARBA00004442"/>
    </source>
</evidence>
<evidence type="ECO:0000256" key="4">
    <source>
        <dbReference type="ARBA" id="ARBA00023136"/>
    </source>
</evidence>
<keyword evidence="9" id="KW-1185">Reference proteome</keyword>
<dbReference type="InterPro" id="IPR011990">
    <property type="entry name" value="TPR-like_helical_dom_sf"/>
</dbReference>
<dbReference type="PROSITE" id="PS51257">
    <property type="entry name" value="PROKAR_LIPOPROTEIN"/>
    <property type="match status" value="1"/>
</dbReference>
<dbReference type="RefSeq" id="WP_158862385.1">
    <property type="nucleotide sequence ID" value="NZ_CP046401.1"/>
</dbReference>
<dbReference type="EMBL" id="CP046401">
    <property type="protein sequence ID" value="QGY42330.1"/>
    <property type="molecule type" value="Genomic_DNA"/>
</dbReference>
<dbReference type="SUPFAM" id="SSF48452">
    <property type="entry name" value="TPR-like"/>
    <property type="match status" value="1"/>
</dbReference>
<protein>
    <submittedName>
        <fullName evidence="8">RagB/SusD family nutrient uptake outer membrane protein</fullName>
    </submittedName>
</protein>
<evidence type="ECO:0000256" key="3">
    <source>
        <dbReference type="ARBA" id="ARBA00022729"/>
    </source>
</evidence>
<dbReference type="GO" id="GO:0009279">
    <property type="term" value="C:cell outer membrane"/>
    <property type="evidence" value="ECO:0007669"/>
    <property type="project" value="UniProtKB-SubCell"/>
</dbReference>
<keyword evidence="4" id="KW-0472">Membrane</keyword>
<evidence type="ECO:0000259" key="7">
    <source>
        <dbReference type="Pfam" id="PF14322"/>
    </source>
</evidence>
<dbReference type="AlphaFoldDB" id="A0A6I6JMX6"/>
<dbReference type="Proteomes" id="UP000428260">
    <property type="component" value="Chromosome"/>
</dbReference>
<evidence type="ECO:0000313" key="9">
    <source>
        <dbReference type="Proteomes" id="UP000428260"/>
    </source>
</evidence>
<evidence type="ECO:0000256" key="5">
    <source>
        <dbReference type="ARBA" id="ARBA00023237"/>
    </source>
</evidence>
<evidence type="ECO:0000256" key="2">
    <source>
        <dbReference type="ARBA" id="ARBA00006275"/>
    </source>
</evidence>
<comment type="subcellular location">
    <subcellularLocation>
        <location evidence="1">Cell outer membrane</location>
    </subcellularLocation>
</comment>
<evidence type="ECO:0000313" key="8">
    <source>
        <dbReference type="EMBL" id="QGY42330.1"/>
    </source>
</evidence>
<organism evidence="8 9">
    <name type="scientific">Maribellus comscasis</name>
    <dbReference type="NCBI Taxonomy" id="2681766"/>
    <lineage>
        <taxon>Bacteria</taxon>
        <taxon>Pseudomonadati</taxon>
        <taxon>Bacteroidota</taxon>
        <taxon>Bacteroidia</taxon>
        <taxon>Marinilabiliales</taxon>
        <taxon>Prolixibacteraceae</taxon>
        <taxon>Maribellus</taxon>
    </lineage>
</organism>
<gene>
    <name evidence="8" type="ORF">GM418_01260</name>
</gene>
<reference evidence="8 9" key="1">
    <citation type="submission" date="2019-11" db="EMBL/GenBank/DDBJ databases">
        <authorList>
            <person name="Zheng R.K."/>
            <person name="Sun C.M."/>
        </authorList>
    </citation>
    <scope>NUCLEOTIDE SEQUENCE [LARGE SCALE GENOMIC DNA]</scope>
    <source>
        <strain evidence="8 9">WC007</strain>
    </source>
</reference>
<sequence>MKTNIIKYTLFAFLFVVISCDDDYLDRSPLSEVSSDVFFQKASDLELYTNAFYFMFPEISIYDGDASSDNIILYSPSDLVRGSRVVPTSADDAGWTWDDLRDINFFLANYEKCIDESARKHYSGVAKFFRAYFYFEKVKRFGDVPWYEEVIEPDDEEALQKARDSRTLVMDKVLTDIDYAIANMNDNTSVYTVTKWTALALKSRIGLFEGTFRKYHGIDGYEKFLNACVSASEELMNSGAYNIYSTGNPQVDYRDLFTAHDAIGEEIILARQFSGEQSIDHNVNYYTITSSYGMPGMPKDLVNSYLMTDGSRFTDKPDYNKIEFTEEVQSRDLRLSQTIRTPGYTRLGTSQTLPPDLAATITGYQLIKYVNETVYDSYDTGINDLPLFRFAEVLLNYAEAKAELGTLTQNDLDISVNKLRDRVNMPHMSLAEANANPDNFLAAQYVNVGGSNKGIVLEIRRERRIELFMENFRWNDLMRWKEGQKIVQDFRGMYFPGPGSYDLENDGDIDVVIYTEEPASKPEGTLFLKLGEDIVLDENNLINPQPEIDDRKFDESKDYLYPLPITELLLNSNLTQNPNWE</sequence>
<dbReference type="Gene3D" id="1.25.40.390">
    <property type="match status" value="1"/>
</dbReference>
<dbReference type="Pfam" id="PF14322">
    <property type="entry name" value="SusD-like_3"/>
    <property type="match status" value="1"/>
</dbReference>
<dbReference type="Pfam" id="PF07980">
    <property type="entry name" value="SusD_RagB"/>
    <property type="match status" value="1"/>
</dbReference>
<accession>A0A6I6JMX6</accession>
<dbReference type="KEGG" id="mcos:GM418_01260"/>
<keyword evidence="3" id="KW-0732">Signal</keyword>
<dbReference type="InterPro" id="IPR012944">
    <property type="entry name" value="SusD_RagB_dom"/>
</dbReference>
<feature type="domain" description="SusD-like N-terminal" evidence="7">
    <location>
        <begin position="104"/>
        <end position="207"/>
    </location>
</feature>
<keyword evidence="5" id="KW-0998">Cell outer membrane</keyword>
<evidence type="ECO:0000259" key="6">
    <source>
        <dbReference type="Pfam" id="PF07980"/>
    </source>
</evidence>
<comment type="similarity">
    <text evidence="2">Belongs to the SusD family.</text>
</comment>
<proteinExistence type="inferred from homology"/>